<evidence type="ECO:0000256" key="8">
    <source>
        <dbReference type="ARBA" id="ARBA00023014"/>
    </source>
</evidence>
<proteinExistence type="predicted"/>
<keyword evidence="8" id="KW-0411">Iron-sulfur</keyword>
<dbReference type="SUPFAM" id="SSF52343">
    <property type="entry name" value="Ferredoxin reductase-like, C-terminal NADP-linked domain"/>
    <property type="match status" value="1"/>
</dbReference>
<dbReference type="InterPro" id="IPR036010">
    <property type="entry name" value="2Fe-2S_ferredoxin-like_sf"/>
</dbReference>
<dbReference type="InterPro" id="IPR001709">
    <property type="entry name" value="Flavoprot_Pyr_Nucl_cyt_Rdtase"/>
</dbReference>
<keyword evidence="2" id="KW-0285">Flavoprotein</keyword>
<name>A0ABS0N6J7_9SPHN</name>
<dbReference type="Proteomes" id="UP000602442">
    <property type="component" value="Unassembled WGS sequence"/>
</dbReference>
<feature type="domain" description="2Fe-2S ferredoxin-type" evidence="10">
    <location>
        <begin position="268"/>
        <end position="358"/>
    </location>
</feature>
<dbReference type="PANTHER" id="PTHR47354:SF8">
    <property type="entry name" value="1,2-PHENYLACETYL-COA EPOXIDASE, SUBUNIT E"/>
    <property type="match status" value="1"/>
</dbReference>
<protein>
    <submittedName>
        <fullName evidence="12">Phenylacetate-CoA oxygenase/reductase subunit PaaK</fullName>
    </submittedName>
</protein>
<dbReference type="SUPFAM" id="SSF54292">
    <property type="entry name" value="2Fe-2S ferredoxin-like"/>
    <property type="match status" value="1"/>
</dbReference>
<dbReference type="InterPro" id="IPR017927">
    <property type="entry name" value="FAD-bd_FR_type"/>
</dbReference>
<organism evidence="12 13">
    <name type="scientific">Aurantiacibacter sediminis</name>
    <dbReference type="NCBI Taxonomy" id="2793064"/>
    <lineage>
        <taxon>Bacteria</taxon>
        <taxon>Pseudomonadati</taxon>
        <taxon>Pseudomonadota</taxon>
        <taxon>Alphaproteobacteria</taxon>
        <taxon>Sphingomonadales</taxon>
        <taxon>Erythrobacteraceae</taxon>
        <taxon>Aurantiacibacter</taxon>
    </lineage>
</organism>
<dbReference type="InterPro" id="IPR001041">
    <property type="entry name" value="2Fe-2S_ferredoxin-type"/>
</dbReference>
<keyword evidence="5" id="KW-0274">FAD</keyword>
<evidence type="ECO:0000256" key="7">
    <source>
        <dbReference type="ARBA" id="ARBA00023004"/>
    </source>
</evidence>
<dbReference type="CDD" id="cd06214">
    <property type="entry name" value="PA_degradation_oxidoreductase_like"/>
    <property type="match status" value="1"/>
</dbReference>
<dbReference type="InterPro" id="IPR011884">
    <property type="entry name" value="PaaE"/>
</dbReference>
<dbReference type="Gene3D" id="2.40.30.10">
    <property type="entry name" value="Translation factors"/>
    <property type="match status" value="1"/>
</dbReference>
<dbReference type="PROSITE" id="PS00197">
    <property type="entry name" value="2FE2S_FER_1"/>
    <property type="match status" value="1"/>
</dbReference>
<dbReference type="Gene3D" id="3.40.50.80">
    <property type="entry name" value="Nucleotide-binding domain of ferredoxin-NADP reductase (FNR) module"/>
    <property type="match status" value="1"/>
</dbReference>
<dbReference type="SUPFAM" id="SSF63380">
    <property type="entry name" value="Riboflavin synthase domain-like"/>
    <property type="match status" value="1"/>
</dbReference>
<dbReference type="RefSeq" id="WP_197922373.1">
    <property type="nucleotide sequence ID" value="NZ_CAWPTA010000009.1"/>
</dbReference>
<evidence type="ECO:0000256" key="4">
    <source>
        <dbReference type="ARBA" id="ARBA00022723"/>
    </source>
</evidence>
<dbReference type="InterPro" id="IPR050415">
    <property type="entry name" value="MRET"/>
</dbReference>
<dbReference type="PROSITE" id="PS51085">
    <property type="entry name" value="2FE2S_FER_2"/>
    <property type="match status" value="1"/>
</dbReference>
<evidence type="ECO:0000256" key="9">
    <source>
        <dbReference type="ARBA" id="ARBA00034078"/>
    </source>
</evidence>
<dbReference type="PRINTS" id="PR00371">
    <property type="entry name" value="FPNCR"/>
</dbReference>
<evidence type="ECO:0000259" key="11">
    <source>
        <dbReference type="PROSITE" id="PS51384"/>
    </source>
</evidence>
<feature type="domain" description="FAD-binding FR-type" evidence="11">
    <location>
        <begin position="3"/>
        <end position="107"/>
    </location>
</feature>
<dbReference type="InterPro" id="IPR017938">
    <property type="entry name" value="Riboflavin_synthase-like_b-brl"/>
</dbReference>
<dbReference type="InterPro" id="IPR001433">
    <property type="entry name" value="OxRdtase_FAD/NAD-bd"/>
</dbReference>
<dbReference type="EMBL" id="JAEANY010000004">
    <property type="protein sequence ID" value="MBH5323448.1"/>
    <property type="molecule type" value="Genomic_DNA"/>
</dbReference>
<dbReference type="Gene3D" id="3.10.20.30">
    <property type="match status" value="1"/>
</dbReference>
<comment type="caution">
    <text evidence="12">The sequence shown here is derived from an EMBL/GenBank/DDBJ whole genome shotgun (WGS) entry which is preliminary data.</text>
</comment>
<keyword evidence="7" id="KW-0408">Iron</keyword>
<comment type="cofactor">
    <cofactor evidence="1">
        <name>FAD</name>
        <dbReference type="ChEBI" id="CHEBI:57692"/>
    </cofactor>
</comment>
<dbReference type="InterPro" id="IPR008333">
    <property type="entry name" value="Cbr1-like_FAD-bd_dom"/>
</dbReference>
<dbReference type="CDD" id="cd00207">
    <property type="entry name" value="fer2"/>
    <property type="match status" value="1"/>
</dbReference>
<dbReference type="NCBIfam" id="TIGR02160">
    <property type="entry name" value="PA_CoA_Oxy5"/>
    <property type="match status" value="1"/>
</dbReference>
<evidence type="ECO:0000313" key="13">
    <source>
        <dbReference type="Proteomes" id="UP000602442"/>
    </source>
</evidence>
<reference evidence="12 13" key="1">
    <citation type="submission" date="2020-11" db="EMBL/GenBank/DDBJ databases">
        <title>Erythrobacter sediminis sp. nov., a marine bacterium from a tidal flat of Garorim Bay.</title>
        <authorList>
            <person name="Kim D."/>
            <person name="Yoo Y."/>
            <person name="Kim J.-J."/>
        </authorList>
    </citation>
    <scope>NUCLEOTIDE SEQUENCE [LARGE SCALE GENOMIC DNA]</scope>
    <source>
        <strain evidence="12 13">JGD-13</strain>
    </source>
</reference>
<evidence type="ECO:0000256" key="3">
    <source>
        <dbReference type="ARBA" id="ARBA00022714"/>
    </source>
</evidence>
<evidence type="ECO:0000259" key="10">
    <source>
        <dbReference type="PROSITE" id="PS51085"/>
    </source>
</evidence>
<dbReference type="PANTHER" id="PTHR47354">
    <property type="entry name" value="NADH OXIDOREDUCTASE HCR"/>
    <property type="match status" value="1"/>
</dbReference>
<comment type="cofactor">
    <cofactor evidence="9">
        <name>[2Fe-2S] cluster</name>
        <dbReference type="ChEBI" id="CHEBI:190135"/>
    </cofactor>
</comment>
<dbReference type="PROSITE" id="PS51384">
    <property type="entry name" value="FAD_FR"/>
    <property type="match status" value="1"/>
</dbReference>
<evidence type="ECO:0000256" key="6">
    <source>
        <dbReference type="ARBA" id="ARBA00023002"/>
    </source>
</evidence>
<accession>A0ABS0N6J7</accession>
<evidence type="ECO:0000313" key="12">
    <source>
        <dbReference type="EMBL" id="MBH5323448.1"/>
    </source>
</evidence>
<gene>
    <name evidence="12" type="primary">paaK</name>
    <name evidence="12" type="ORF">I5L03_12735</name>
</gene>
<evidence type="ECO:0000256" key="5">
    <source>
        <dbReference type="ARBA" id="ARBA00022827"/>
    </source>
</evidence>
<dbReference type="InterPro" id="IPR012675">
    <property type="entry name" value="Beta-grasp_dom_sf"/>
</dbReference>
<dbReference type="PRINTS" id="PR00406">
    <property type="entry name" value="CYTB5RDTASE"/>
</dbReference>
<dbReference type="Pfam" id="PF00175">
    <property type="entry name" value="NAD_binding_1"/>
    <property type="match status" value="1"/>
</dbReference>
<sequence length="358" mass="39295">MPAGFHPLEIAEVRREIRDAVSLRFQVPDELAEAFRYTPGQHITLRATIDGEDVRRNYSICTAPQDKELRVAIKRVAGGQFSTWANTELTPGQMLDVMVPHGSFTWQFDPSASRQYAAFAGGSGITPILSLVKTALATEPDSRFVLLYGNRSSDSVMFLEEIAELKNYFMGRFQCFHFLEDEESSVELFNGRLDAEKIGEILSSIVEPESIDVAFICGPGPMMDAAESGLLGAGVPEDKILIERFTVGKMSAEQLQVARELEQSAAGKPVVLTIDGRKRKITFDPSKETILENARAAGVPAPYACKAGVCATCRAKVRKGEVKMLQNYGLSPEEVEQGYVLTCQAVPVSDEVELDFDA</sequence>
<dbReference type="InterPro" id="IPR006058">
    <property type="entry name" value="2Fe2S_fd_BS"/>
</dbReference>
<keyword evidence="13" id="KW-1185">Reference proteome</keyword>
<dbReference type="Pfam" id="PF00970">
    <property type="entry name" value="FAD_binding_6"/>
    <property type="match status" value="1"/>
</dbReference>
<dbReference type="InterPro" id="IPR039261">
    <property type="entry name" value="FNR_nucleotide-bd"/>
</dbReference>
<keyword evidence="6" id="KW-0560">Oxidoreductase</keyword>
<evidence type="ECO:0000256" key="1">
    <source>
        <dbReference type="ARBA" id="ARBA00001974"/>
    </source>
</evidence>
<keyword evidence="4" id="KW-0479">Metal-binding</keyword>
<dbReference type="Pfam" id="PF00111">
    <property type="entry name" value="Fer2"/>
    <property type="match status" value="1"/>
</dbReference>
<evidence type="ECO:0000256" key="2">
    <source>
        <dbReference type="ARBA" id="ARBA00022630"/>
    </source>
</evidence>
<keyword evidence="3" id="KW-0001">2Fe-2S</keyword>